<dbReference type="KEGG" id="pna:Pnap_4412"/>
<reference evidence="2" key="1">
    <citation type="journal article" date="2009" name="Environ. Microbiol.">
        <title>The genome of Polaromonas naphthalenivorans strain CJ2, isolated from coal tar-contaminated sediment, reveals physiological and metabolic versatility and evolution through extensive horizontal gene transfer.</title>
        <authorList>
            <person name="Yagi J.M."/>
            <person name="Sims D."/>
            <person name="Brettin T."/>
            <person name="Bruce D."/>
            <person name="Madsen E.L."/>
        </authorList>
    </citation>
    <scope>NUCLEOTIDE SEQUENCE [LARGE SCALE GENOMIC DNA]</scope>
    <source>
        <strain evidence="2">CJ2</strain>
        <plasmid evidence="2">Plasmid pPNAP01</plasmid>
    </source>
</reference>
<dbReference type="AlphaFoldDB" id="A1VVL2"/>
<dbReference type="OrthoDB" id="9180730at2"/>
<dbReference type="HOGENOM" id="CLU_145403_0_0_4"/>
<geneLocation type="plasmid" evidence="1 2">
    <name>pPNAP01</name>
</geneLocation>
<dbReference type="EMBL" id="CP000530">
    <property type="protein sequence ID" value="ABM39690.1"/>
    <property type="molecule type" value="Genomic_DNA"/>
</dbReference>
<keyword evidence="2" id="KW-1185">Reference proteome</keyword>
<gene>
    <name evidence="1" type="ordered locus">Pnap_4412</name>
</gene>
<dbReference type="Proteomes" id="UP000000644">
    <property type="component" value="Plasmid pPNAP01"/>
</dbReference>
<name>A1VVL2_POLNA</name>
<protein>
    <submittedName>
        <fullName evidence="1">Uncharacterized protein</fullName>
    </submittedName>
</protein>
<evidence type="ECO:0000313" key="1">
    <source>
        <dbReference type="EMBL" id="ABM39690.1"/>
    </source>
</evidence>
<proteinExistence type="predicted"/>
<keyword evidence="1" id="KW-0614">Plasmid</keyword>
<dbReference type="RefSeq" id="WP_011798061.1">
    <property type="nucleotide sequence ID" value="NC_008757.1"/>
</dbReference>
<accession>A1VVL2</accession>
<sequence length="102" mass="10906">MGQAKLRGTFEQRAANAKTNARAQFPDSIQCNNCQAWLTEIEPLDIRGIPGMRLAGGAVCAGCAHTTWVLDGTPEALAGMQGYLDDAQDEEAKIGFVKKPQA</sequence>
<organism evidence="1 2">
    <name type="scientific">Polaromonas naphthalenivorans (strain CJ2)</name>
    <dbReference type="NCBI Taxonomy" id="365044"/>
    <lineage>
        <taxon>Bacteria</taxon>
        <taxon>Pseudomonadati</taxon>
        <taxon>Pseudomonadota</taxon>
        <taxon>Betaproteobacteria</taxon>
        <taxon>Burkholderiales</taxon>
        <taxon>Comamonadaceae</taxon>
        <taxon>Polaromonas</taxon>
    </lineage>
</organism>
<evidence type="ECO:0000313" key="2">
    <source>
        <dbReference type="Proteomes" id="UP000000644"/>
    </source>
</evidence>